<comment type="caution">
    <text evidence="3">The sequence shown here is derived from an EMBL/GenBank/DDBJ whole genome shotgun (WGS) entry which is preliminary data.</text>
</comment>
<accession>A0ABW0ARA3</accession>
<protein>
    <recommendedName>
        <fullName evidence="2">Terpene synthase</fullName>
        <ecNumber evidence="2">4.2.3.-</ecNumber>
    </recommendedName>
</protein>
<dbReference type="InterPro" id="IPR008949">
    <property type="entry name" value="Isoprenoid_synthase_dom_sf"/>
</dbReference>
<evidence type="ECO:0000313" key="3">
    <source>
        <dbReference type="EMBL" id="MFC5155278.1"/>
    </source>
</evidence>
<organism evidence="3 4">
    <name type="scientific">Streptomyces amakusaensis</name>
    <dbReference type="NCBI Taxonomy" id="67271"/>
    <lineage>
        <taxon>Bacteria</taxon>
        <taxon>Bacillati</taxon>
        <taxon>Actinomycetota</taxon>
        <taxon>Actinomycetes</taxon>
        <taxon>Kitasatosporales</taxon>
        <taxon>Streptomycetaceae</taxon>
        <taxon>Streptomyces</taxon>
    </lineage>
</organism>
<dbReference type="RefSeq" id="WP_344482574.1">
    <property type="nucleotide sequence ID" value="NZ_BAAASB010000018.1"/>
</dbReference>
<keyword evidence="2" id="KW-0460">Magnesium</keyword>
<proteinExistence type="inferred from homology"/>
<evidence type="ECO:0000256" key="2">
    <source>
        <dbReference type="RuleBase" id="RU366034"/>
    </source>
</evidence>
<dbReference type="EMBL" id="JBHSKP010000021">
    <property type="protein sequence ID" value="MFC5155278.1"/>
    <property type="molecule type" value="Genomic_DNA"/>
</dbReference>
<comment type="similarity">
    <text evidence="2">Belongs to the terpene synthase family.</text>
</comment>
<keyword evidence="2" id="KW-0479">Metal-binding</keyword>
<sequence>MTAAPAALHLPYLHYPFPPRIHPETDQAENDMIDWLTGHGLLTDPDRETAFRATRFAELVGREYPDADADGLRVVANFYGWLFIVDDAVCDTGALGQNLAKLATFHVWLREIMEVGSATAGDGPARAVTTGLDEVDRNMCHRLADAGHDLFRSIADRSSHTQYMRFAAGMDYYFLGTLWEAGQHVRATTPSPAEYVVGRRMTSGDPPGLALHDITAGYEVPPDEYQHPAVRELRRHVANINCWADDVFSYGKERDTEGPRSLNLPNSLAHHHGLDEQAALDETARLHNQEMAAYLSAEAKVVTWASPELRRFLAALHDMMRGFYDWGPKTPRYNVDHYFGTRSWTP</sequence>
<dbReference type="EC" id="4.2.3.-" evidence="2"/>
<dbReference type="Gene3D" id="1.10.600.10">
    <property type="entry name" value="Farnesyl Diphosphate Synthase"/>
    <property type="match status" value="1"/>
</dbReference>
<dbReference type="SUPFAM" id="SSF48576">
    <property type="entry name" value="Terpenoid synthases"/>
    <property type="match status" value="1"/>
</dbReference>
<evidence type="ECO:0000313" key="4">
    <source>
        <dbReference type="Proteomes" id="UP001596160"/>
    </source>
</evidence>
<gene>
    <name evidence="3" type="ORF">ACFPRH_26435</name>
</gene>
<dbReference type="Proteomes" id="UP001596160">
    <property type="component" value="Unassembled WGS sequence"/>
</dbReference>
<dbReference type="Pfam" id="PF19086">
    <property type="entry name" value="Terpene_syn_C_2"/>
    <property type="match status" value="1"/>
</dbReference>
<evidence type="ECO:0000256" key="1">
    <source>
        <dbReference type="ARBA" id="ARBA00023239"/>
    </source>
</evidence>
<reference evidence="4" key="1">
    <citation type="journal article" date="2019" name="Int. J. Syst. Evol. Microbiol.">
        <title>The Global Catalogue of Microorganisms (GCM) 10K type strain sequencing project: providing services to taxonomists for standard genome sequencing and annotation.</title>
        <authorList>
            <consortium name="The Broad Institute Genomics Platform"/>
            <consortium name="The Broad Institute Genome Sequencing Center for Infectious Disease"/>
            <person name="Wu L."/>
            <person name="Ma J."/>
        </authorList>
    </citation>
    <scope>NUCLEOTIDE SEQUENCE [LARGE SCALE GENOMIC DNA]</scope>
    <source>
        <strain evidence="4">PCU 266</strain>
    </source>
</reference>
<keyword evidence="4" id="KW-1185">Reference proteome</keyword>
<dbReference type="PANTHER" id="PTHR35201">
    <property type="entry name" value="TERPENE SYNTHASE"/>
    <property type="match status" value="1"/>
</dbReference>
<comment type="cofactor">
    <cofactor evidence="2">
        <name>Mg(2+)</name>
        <dbReference type="ChEBI" id="CHEBI:18420"/>
    </cofactor>
</comment>
<dbReference type="PANTHER" id="PTHR35201:SF4">
    <property type="entry name" value="BETA-PINACENE SYNTHASE-RELATED"/>
    <property type="match status" value="1"/>
</dbReference>
<dbReference type="InterPro" id="IPR034686">
    <property type="entry name" value="Terpene_cyclase-like_2"/>
</dbReference>
<keyword evidence="1 2" id="KW-0456">Lyase</keyword>
<name>A0ABW0ARA3_9ACTN</name>